<comment type="similarity">
    <text evidence="1">In the C-terminal section; belongs to the transposase 35 family.</text>
</comment>
<feature type="domain" description="Cas12f1-like TNB" evidence="9">
    <location>
        <begin position="346"/>
        <end position="411"/>
    </location>
</feature>
<protein>
    <submittedName>
        <fullName evidence="11">Transposase</fullName>
    </submittedName>
</protein>
<evidence type="ECO:0000259" key="10">
    <source>
        <dbReference type="Pfam" id="PF12323"/>
    </source>
</evidence>
<dbReference type="InterPro" id="IPR010095">
    <property type="entry name" value="Cas12f1-like_TNB"/>
</dbReference>
<keyword evidence="6" id="KW-0233">DNA recombination</keyword>
<evidence type="ECO:0000259" key="9">
    <source>
        <dbReference type="Pfam" id="PF07282"/>
    </source>
</evidence>
<dbReference type="EMBL" id="AP018216">
    <property type="protein sequence ID" value="BAY70287.1"/>
    <property type="molecule type" value="Genomic_DNA"/>
</dbReference>
<keyword evidence="5" id="KW-0238">DNA-binding</keyword>
<dbReference type="GO" id="GO:0003677">
    <property type="term" value="F:DNA binding"/>
    <property type="evidence" value="ECO:0007669"/>
    <property type="project" value="UniProtKB-KW"/>
</dbReference>
<accession>A0A1Z4KMW4</accession>
<feature type="domain" description="Transposase putative helix-turn-helix" evidence="10">
    <location>
        <begin position="1"/>
        <end position="45"/>
    </location>
</feature>
<evidence type="ECO:0000256" key="2">
    <source>
        <dbReference type="ARBA" id="ARBA00022578"/>
    </source>
</evidence>
<evidence type="ECO:0000256" key="6">
    <source>
        <dbReference type="ARBA" id="ARBA00023172"/>
    </source>
</evidence>
<evidence type="ECO:0000256" key="1">
    <source>
        <dbReference type="ARBA" id="ARBA00008761"/>
    </source>
</evidence>
<organism evidence="11 12">
    <name type="scientific">Trichormus variabilis NIES-23</name>
    <dbReference type="NCBI Taxonomy" id="1973479"/>
    <lineage>
        <taxon>Bacteria</taxon>
        <taxon>Bacillati</taxon>
        <taxon>Cyanobacteriota</taxon>
        <taxon>Cyanophyceae</taxon>
        <taxon>Nostocales</taxon>
        <taxon>Nostocaceae</taxon>
        <taxon>Trichormus</taxon>
    </lineage>
</organism>
<dbReference type="Pfam" id="PF07282">
    <property type="entry name" value="Cas12f1-like_TNB"/>
    <property type="match status" value="1"/>
</dbReference>
<dbReference type="AlphaFoldDB" id="A0A1Z4KMW4"/>
<evidence type="ECO:0000313" key="12">
    <source>
        <dbReference type="Proteomes" id="UP000217507"/>
    </source>
</evidence>
<evidence type="ECO:0000259" key="8">
    <source>
        <dbReference type="Pfam" id="PF01385"/>
    </source>
</evidence>
<dbReference type="GO" id="GO:0032196">
    <property type="term" value="P:transposition"/>
    <property type="evidence" value="ECO:0007669"/>
    <property type="project" value="UniProtKB-KW"/>
</dbReference>
<feature type="compositionally biased region" description="Basic and acidic residues" evidence="7">
    <location>
        <begin position="431"/>
        <end position="442"/>
    </location>
</feature>
<evidence type="ECO:0000313" key="11">
    <source>
        <dbReference type="EMBL" id="BAY70287.1"/>
    </source>
</evidence>
<evidence type="ECO:0000256" key="7">
    <source>
        <dbReference type="SAM" id="MobiDB-lite"/>
    </source>
</evidence>
<dbReference type="Pfam" id="PF01385">
    <property type="entry name" value="OrfB_IS605"/>
    <property type="match status" value="1"/>
</dbReference>
<dbReference type="NCBIfam" id="NF040570">
    <property type="entry name" value="guided_TnpB"/>
    <property type="match status" value="1"/>
</dbReference>
<keyword evidence="2" id="KW-0815">Transposition</keyword>
<keyword evidence="4" id="KW-0862">Zinc</keyword>
<sequence>MLLSYVYKLNPSLKQAETMERWLHLLRLQYNFRVRERTEAYEQAKAPVMGNYCILQTQAECCPLTCSVSKGALYGNPWSTKGKKRSPLAQQDANLVDLKKERPWYGEICYHVLQQMLKQVDTAFVRFFKGLGKYPKTKRRGKLRSFTYPTGDVGFKGNKVRLPGLGWMRFFQSRPFPLGFKIRSTTVRKKANGFYISVLLQDDTVPQASASQQIQTALGVDLGIKKLISLSTGETIANPRFYKQMERKRSRLNWAANRKVLGSRRRQKAYQQIAQLEQKVTNQREDYQWKIAHNLVKRFDLIVFENLNVQGMMARCKPKQDESGKYLRNGQSAKSGLNKAIADAAWGSLKLKVKILSERAGVLVHEVKPNFSSQECSECGYISPTNRDKEKFLCEHCGHHADADIDAAKVILKRGLSELGINLDAVSGVPRKQDKSTSKEPVARQGISTALAVEPGNPHQVEERLSN</sequence>
<dbReference type="InterPro" id="IPR021027">
    <property type="entry name" value="Transposase_put_HTH"/>
</dbReference>
<dbReference type="Pfam" id="PF12323">
    <property type="entry name" value="HTH_OrfB_IS605"/>
    <property type="match status" value="1"/>
</dbReference>
<dbReference type="GO" id="GO:0046872">
    <property type="term" value="F:metal ion binding"/>
    <property type="evidence" value="ECO:0007669"/>
    <property type="project" value="UniProtKB-KW"/>
</dbReference>
<keyword evidence="3" id="KW-0479">Metal-binding</keyword>
<evidence type="ECO:0000256" key="4">
    <source>
        <dbReference type="ARBA" id="ARBA00022833"/>
    </source>
</evidence>
<evidence type="ECO:0000256" key="5">
    <source>
        <dbReference type="ARBA" id="ARBA00023125"/>
    </source>
</evidence>
<dbReference type="GO" id="GO:0006310">
    <property type="term" value="P:DNA recombination"/>
    <property type="evidence" value="ECO:0007669"/>
    <property type="project" value="UniProtKB-KW"/>
</dbReference>
<evidence type="ECO:0000256" key="3">
    <source>
        <dbReference type="ARBA" id="ARBA00022723"/>
    </source>
</evidence>
<feature type="domain" description="Probable transposase IS891/IS1136/IS1341" evidence="8">
    <location>
        <begin position="207"/>
        <end position="313"/>
    </location>
</feature>
<dbReference type="InterPro" id="IPR001959">
    <property type="entry name" value="Transposase"/>
</dbReference>
<name>A0A1Z4KMW4_ANAVA</name>
<proteinExistence type="inferred from homology"/>
<gene>
    <name evidence="11" type="ORF">NIES23_30910</name>
</gene>
<feature type="region of interest" description="Disordered" evidence="7">
    <location>
        <begin position="428"/>
        <end position="467"/>
    </location>
</feature>
<reference evidence="11 12" key="1">
    <citation type="submission" date="2017-06" db="EMBL/GenBank/DDBJ databases">
        <title>Genome sequencing of cyanobaciteial culture collection at National Institute for Environmental Studies (NIES).</title>
        <authorList>
            <person name="Hirose Y."/>
            <person name="Shimura Y."/>
            <person name="Fujisawa T."/>
            <person name="Nakamura Y."/>
            <person name="Kawachi M."/>
        </authorList>
    </citation>
    <scope>NUCLEOTIDE SEQUENCE [LARGE SCALE GENOMIC DNA]</scope>
    <source>
        <strain evidence="11 12">NIES-23</strain>
    </source>
</reference>
<dbReference type="Proteomes" id="UP000217507">
    <property type="component" value="Chromosome"/>
</dbReference>